<dbReference type="Proteomes" id="UP000219565">
    <property type="component" value="Unassembled WGS sequence"/>
</dbReference>
<proteinExistence type="predicted"/>
<accession>A0A285KZB7</accession>
<feature type="compositionally biased region" description="Polar residues" evidence="1">
    <location>
        <begin position="1"/>
        <end position="14"/>
    </location>
</feature>
<sequence>MTITTDGQPNQEALSTPFAGVPTEQEATEGVARQTPDLESPFASLLAEAPDSESEEIAEFLESLEDEDFADALEQLIDEAALQHLAEQGAWSGELSEAESFAALESWIEPLAETSERAIDTFAEALEAAHPESLSTAELDQLLERLGETPTLEQESFDQFLGGIIRKVKKFARKAVRAAGKLAGKAIKAVGKLIPIGPLLKRLAKLVRPLLKRVLRTAIGRLPMSVRPLAKTLAARLGLGEAEQQADGATTLAEDFDVEVAALLFAPEAFEEELEAVPEGEEEEEARDAIGELDAGRARLAQQLAELPADATPTAEIQQFIPLVLAVRPLIKLGISIIGRDKVVRFLAARVAGLIKGLVGAQGARLLSPPLVDAGLRIFGFEGPEGQENLSGEALASTVEGTVLRTLDMLPPEAFEDELQVDAAVQTAFAEAAGAYLPDQLLREDLAERETAGEGGVWVLLPRATRPRYRFRKFTRVYAVPLTRQMARRVPWWDGGSLEDHLLDRGVERWPVQTEIDLYEALPGTQIGHFTQDETLPTGERPSSDEFQPLTPDIAGQLLREPALGKSLPARVSPLGRPRPTAGSRYFRIRSTGLPRSRGPRMRRRRVLVQLSLLRRQLTVTFRLSERQAQQLLTRLQPAARGARRDLPTVLSALRKRFVPRLSGILVHRLMRRGLMRDAAAAGQAADRIGASVTAALSQFLTEGAAQLAAAVQDPANGVSISVTFSGVTKDALQGSLPPGKVTVTPGWRSRD</sequence>
<feature type="region of interest" description="Disordered" evidence="1">
    <location>
        <begin position="1"/>
        <end position="38"/>
    </location>
</feature>
<keyword evidence="3" id="KW-1185">Reference proteome</keyword>
<dbReference type="AlphaFoldDB" id="A0A285KZB7"/>
<protein>
    <submittedName>
        <fullName evidence="2">Uncharacterized protein</fullName>
    </submittedName>
</protein>
<evidence type="ECO:0000313" key="3">
    <source>
        <dbReference type="Proteomes" id="UP000219565"/>
    </source>
</evidence>
<name>A0A285KZB7_9NOCA</name>
<reference evidence="2 3" key="1">
    <citation type="submission" date="2017-09" db="EMBL/GenBank/DDBJ databases">
        <authorList>
            <person name="Ehlers B."/>
            <person name="Leendertz F.H."/>
        </authorList>
    </citation>
    <scope>NUCLEOTIDE SEQUENCE [LARGE SCALE GENOMIC DNA]</scope>
    <source>
        <strain evidence="2 3">DSM 45537</strain>
    </source>
</reference>
<evidence type="ECO:0000256" key="1">
    <source>
        <dbReference type="SAM" id="MobiDB-lite"/>
    </source>
</evidence>
<dbReference type="EMBL" id="OBEG01000001">
    <property type="protein sequence ID" value="SNY78018.1"/>
    <property type="molecule type" value="Genomic_DNA"/>
</dbReference>
<organism evidence="2 3">
    <name type="scientific">Nocardia amikacinitolerans</name>
    <dbReference type="NCBI Taxonomy" id="756689"/>
    <lineage>
        <taxon>Bacteria</taxon>
        <taxon>Bacillati</taxon>
        <taxon>Actinomycetota</taxon>
        <taxon>Actinomycetes</taxon>
        <taxon>Mycobacteriales</taxon>
        <taxon>Nocardiaceae</taxon>
        <taxon>Nocardia</taxon>
    </lineage>
</organism>
<dbReference type="RefSeq" id="WP_097243945.1">
    <property type="nucleotide sequence ID" value="NZ_OBEG01000001.1"/>
</dbReference>
<dbReference type="STRING" id="1379680.GCA_001612615_02390"/>
<gene>
    <name evidence="2" type="ORF">SAMN04244553_1164</name>
</gene>
<evidence type="ECO:0000313" key="2">
    <source>
        <dbReference type="EMBL" id="SNY78018.1"/>
    </source>
</evidence>
<dbReference type="OrthoDB" id="5501404at2"/>